<proteinExistence type="predicted"/>
<organism evidence="3 4">
    <name type="scientific">Novipirellula artificiosorum</name>
    <dbReference type="NCBI Taxonomy" id="2528016"/>
    <lineage>
        <taxon>Bacteria</taxon>
        <taxon>Pseudomonadati</taxon>
        <taxon>Planctomycetota</taxon>
        <taxon>Planctomycetia</taxon>
        <taxon>Pirellulales</taxon>
        <taxon>Pirellulaceae</taxon>
        <taxon>Novipirellula</taxon>
    </lineage>
</organism>
<evidence type="ECO:0000256" key="2">
    <source>
        <dbReference type="SAM" id="Phobius"/>
    </source>
</evidence>
<dbReference type="EMBL" id="SJPV01000010">
    <property type="protein sequence ID" value="TWU33199.1"/>
    <property type="molecule type" value="Genomic_DNA"/>
</dbReference>
<feature type="region of interest" description="Disordered" evidence="1">
    <location>
        <begin position="252"/>
        <end position="274"/>
    </location>
</feature>
<dbReference type="AlphaFoldDB" id="A0A5C6DE56"/>
<comment type="caution">
    <text evidence="3">The sequence shown here is derived from an EMBL/GenBank/DDBJ whole genome shotgun (WGS) entry which is preliminary data.</text>
</comment>
<feature type="transmembrane region" description="Helical" evidence="2">
    <location>
        <begin position="91"/>
        <end position="108"/>
    </location>
</feature>
<dbReference type="PANTHER" id="PTHR30273:SF2">
    <property type="entry name" value="PROTEIN FECR"/>
    <property type="match status" value="1"/>
</dbReference>
<keyword evidence="2" id="KW-0472">Membrane</keyword>
<feature type="compositionally biased region" description="Basic and acidic residues" evidence="1">
    <location>
        <begin position="252"/>
        <end position="266"/>
    </location>
</feature>
<sequence>MQKKPSQVDEFERQVVRFQAGAMTQEEINAFESQLRTDERKRLIYLRIEKQSAEIARLMKRQINLHGGSCDRVVVLPQRNWLSHPTTRKSIWIGITVAIALVITWASVPEQGQQRPELTEPIRLASSSARITYSDNATWSSANAGAPVAGVDLKTRTSYHLTSGSVRLQMAGGGIVSLEGPSAFKILDQQQIDLIHGRMAAWSPNETNGLTVQVGNLGIRDPGTAFGVYAAARKDVELSVFDGSLELELRPTESRLDSQRPPERSTKTISEGEAVTISRDASTANSIEFDSEPYAQLWPLTVGIDSVSHLIDFVPPQTGFKLAALASDDRLFLFPERLNLTLTAPMAVDLARDPDAKQAVTWPKFEQDSDVPVVPAGRVLSSYLLVFRPKTKDRSTYRSLSGSITFEKPIAAVSVRGKRLELSERIFGRPDVDYDSWRRRSLEDRASGIAKAPADRIAISADGHRLNFELNVDFNPDHIRVLVDHTAGQGEQ</sequence>
<gene>
    <name evidence="3" type="ORF">Poly41_49510</name>
</gene>
<evidence type="ECO:0000313" key="4">
    <source>
        <dbReference type="Proteomes" id="UP000319143"/>
    </source>
</evidence>
<dbReference type="Proteomes" id="UP000319143">
    <property type="component" value="Unassembled WGS sequence"/>
</dbReference>
<accession>A0A5C6DE56</accession>
<keyword evidence="2" id="KW-0812">Transmembrane</keyword>
<dbReference type="GO" id="GO:0016989">
    <property type="term" value="F:sigma factor antagonist activity"/>
    <property type="evidence" value="ECO:0007669"/>
    <property type="project" value="TreeGrafter"/>
</dbReference>
<evidence type="ECO:0000313" key="3">
    <source>
        <dbReference type="EMBL" id="TWU33199.1"/>
    </source>
</evidence>
<dbReference type="PANTHER" id="PTHR30273">
    <property type="entry name" value="PERIPLASMIC SIGNAL SENSOR AND SIGMA FACTOR ACTIVATOR FECR-RELATED"/>
    <property type="match status" value="1"/>
</dbReference>
<reference evidence="3 4" key="1">
    <citation type="submission" date="2019-02" db="EMBL/GenBank/DDBJ databases">
        <title>Deep-cultivation of Planctomycetes and their phenomic and genomic characterization uncovers novel biology.</title>
        <authorList>
            <person name="Wiegand S."/>
            <person name="Jogler M."/>
            <person name="Boedeker C."/>
            <person name="Pinto D."/>
            <person name="Vollmers J."/>
            <person name="Rivas-Marin E."/>
            <person name="Kohn T."/>
            <person name="Peeters S.H."/>
            <person name="Heuer A."/>
            <person name="Rast P."/>
            <person name="Oberbeckmann S."/>
            <person name="Bunk B."/>
            <person name="Jeske O."/>
            <person name="Meyerdierks A."/>
            <person name="Storesund J.E."/>
            <person name="Kallscheuer N."/>
            <person name="Luecker S."/>
            <person name="Lage O.M."/>
            <person name="Pohl T."/>
            <person name="Merkel B.J."/>
            <person name="Hornburger P."/>
            <person name="Mueller R.-W."/>
            <person name="Bruemmer F."/>
            <person name="Labrenz M."/>
            <person name="Spormann A.M."/>
            <person name="Op Den Camp H."/>
            <person name="Overmann J."/>
            <person name="Amann R."/>
            <person name="Jetten M.S.M."/>
            <person name="Mascher T."/>
            <person name="Medema M.H."/>
            <person name="Devos D.P."/>
            <person name="Kaster A.-K."/>
            <person name="Ovreas L."/>
            <person name="Rohde M."/>
            <person name="Galperin M.Y."/>
            <person name="Jogler C."/>
        </authorList>
    </citation>
    <scope>NUCLEOTIDE SEQUENCE [LARGE SCALE GENOMIC DNA]</scope>
    <source>
        <strain evidence="3 4">Poly41</strain>
    </source>
</reference>
<keyword evidence="4" id="KW-1185">Reference proteome</keyword>
<keyword evidence="2" id="KW-1133">Transmembrane helix</keyword>
<protein>
    <submittedName>
        <fullName evidence="3">FecR protein</fullName>
    </submittedName>
</protein>
<evidence type="ECO:0000256" key="1">
    <source>
        <dbReference type="SAM" id="MobiDB-lite"/>
    </source>
</evidence>
<dbReference type="InterPro" id="IPR012373">
    <property type="entry name" value="Ferrdict_sens_TM"/>
</dbReference>
<name>A0A5C6DE56_9BACT</name>